<comment type="catalytic activity">
    <reaction evidence="7">
        <text>ITP + H2O = IMP + diphosphate + H(+)</text>
        <dbReference type="Rhea" id="RHEA:29399"/>
        <dbReference type="ChEBI" id="CHEBI:15377"/>
        <dbReference type="ChEBI" id="CHEBI:15378"/>
        <dbReference type="ChEBI" id="CHEBI:33019"/>
        <dbReference type="ChEBI" id="CHEBI:58053"/>
        <dbReference type="ChEBI" id="CHEBI:61402"/>
        <dbReference type="EC" id="3.6.1.66"/>
    </reaction>
</comment>
<comment type="subunit">
    <text evidence="7">Homodimer.</text>
</comment>
<feature type="binding site" evidence="7">
    <location>
        <position position="70"/>
    </location>
    <ligand>
        <name>substrate</name>
    </ligand>
</feature>
<feature type="binding site" evidence="7">
    <location>
        <position position="69"/>
    </location>
    <ligand>
        <name>Mg(2+)</name>
        <dbReference type="ChEBI" id="CHEBI:18420"/>
    </ligand>
</feature>
<dbReference type="NCBIfam" id="NF011397">
    <property type="entry name" value="PRK14822.1"/>
    <property type="match status" value="1"/>
</dbReference>
<comment type="catalytic activity">
    <reaction evidence="7">
        <text>XTP + H2O = XMP + diphosphate + H(+)</text>
        <dbReference type="Rhea" id="RHEA:28610"/>
        <dbReference type="ChEBI" id="CHEBI:15377"/>
        <dbReference type="ChEBI" id="CHEBI:15378"/>
        <dbReference type="ChEBI" id="CHEBI:33019"/>
        <dbReference type="ChEBI" id="CHEBI:57464"/>
        <dbReference type="ChEBI" id="CHEBI:61314"/>
        <dbReference type="EC" id="3.6.1.66"/>
    </reaction>
</comment>
<sequence>MKLIIASHNKGKITEFTNYLTPLGFEVSSLLDYPQIQEVEEIGQTFEENARLKAETMAEAMQVFTLADDSGLVVPSLNGEPGIYSARYGGEEKDDTANNEKLLKNLVNKSRQQRQAYFVSCLVLAYPGVPSLVAHGQIKGEIITEYRGKNGFGYDPIFYVEEKGQTLAEMTLEEKNQGSHRALALDNLIKNIPVWLEELGNESFSNE</sequence>
<dbReference type="RefSeq" id="WP_390887172.1">
    <property type="nucleotide sequence ID" value="NZ_CP102453.1"/>
</dbReference>
<evidence type="ECO:0000313" key="10">
    <source>
        <dbReference type="Proteomes" id="UP001315967"/>
    </source>
</evidence>
<evidence type="ECO:0000256" key="6">
    <source>
        <dbReference type="ARBA" id="ARBA00023080"/>
    </source>
</evidence>
<dbReference type="CDD" id="cd00515">
    <property type="entry name" value="HAM1"/>
    <property type="match status" value="1"/>
</dbReference>
<dbReference type="Pfam" id="PF01725">
    <property type="entry name" value="Ham1p_like"/>
    <property type="match status" value="1"/>
</dbReference>
<keyword evidence="10" id="KW-1185">Reference proteome</keyword>
<feature type="binding site" evidence="7">
    <location>
        <position position="175"/>
    </location>
    <ligand>
        <name>substrate</name>
    </ligand>
</feature>
<evidence type="ECO:0000256" key="1">
    <source>
        <dbReference type="ARBA" id="ARBA00008023"/>
    </source>
</evidence>
<evidence type="ECO:0000256" key="4">
    <source>
        <dbReference type="ARBA" id="ARBA00022801"/>
    </source>
</evidence>
<dbReference type="SUPFAM" id="SSF52972">
    <property type="entry name" value="ITPase-like"/>
    <property type="match status" value="1"/>
</dbReference>
<protein>
    <recommendedName>
        <fullName evidence="7">dITP/XTP pyrophosphatase</fullName>
        <ecNumber evidence="7">3.6.1.66</ecNumber>
    </recommendedName>
    <alternativeName>
        <fullName evidence="7">Non-canonical purine NTP pyrophosphatase</fullName>
    </alternativeName>
    <alternativeName>
        <fullName evidence="7">Non-standard purine NTP pyrophosphatase</fullName>
    </alternativeName>
    <alternativeName>
        <fullName evidence="7">Nucleoside-triphosphate diphosphatase</fullName>
    </alternativeName>
    <alternativeName>
        <fullName evidence="7">Nucleoside-triphosphate pyrophosphatase</fullName>
        <shortName evidence="7">NTPase</shortName>
    </alternativeName>
</protein>
<keyword evidence="3 7" id="KW-0547">Nucleotide-binding</keyword>
<evidence type="ECO:0000256" key="2">
    <source>
        <dbReference type="ARBA" id="ARBA00022723"/>
    </source>
</evidence>
<keyword evidence="2 7" id="KW-0479">Metal-binding</keyword>
<evidence type="ECO:0000256" key="3">
    <source>
        <dbReference type="ARBA" id="ARBA00022741"/>
    </source>
</evidence>
<organism evidence="9 10">
    <name type="scientific">Fundicoccus culcitae</name>
    <dbReference type="NCBI Taxonomy" id="2969821"/>
    <lineage>
        <taxon>Bacteria</taxon>
        <taxon>Bacillati</taxon>
        <taxon>Bacillota</taxon>
        <taxon>Bacilli</taxon>
        <taxon>Lactobacillales</taxon>
        <taxon>Aerococcaceae</taxon>
        <taxon>Fundicoccus</taxon>
    </lineage>
</organism>
<name>A0ABY5P704_9LACT</name>
<comment type="similarity">
    <text evidence="1 7 8">Belongs to the HAM1 NTPase family.</text>
</comment>
<evidence type="ECO:0000256" key="7">
    <source>
        <dbReference type="HAMAP-Rule" id="MF_01405"/>
    </source>
</evidence>
<dbReference type="InterPro" id="IPR002637">
    <property type="entry name" value="RdgB/HAM1"/>
</dbReference>
<evidence type="ECO:0000256" key="8">
    <source>
        <dbReference type="RuleBase" id="RU003781"/>
    </source>
</evidence>
<dbReference type="NCBIfam" id="TIGR00042">
    <property type="entry name" value="RdgB/HAM1 family non-canonical purine NTP pyrophosphatase"/>
    <property type="match status" value="1"/>
</dbReference>
<comment type="catalytic activity">
    <reaction evidence="7">
        <text>dITP + H2O = dIMP + diphosphate + H(+)</text>
        <dbReference type="Rhea" id="RHEA:28342"/>
        <dbReference type="ChEBI" id="CHEBI:15377"/>
        <dbReference type="ChEBI" id="CHEBI:15378"/>
        <dbReference type="ChEBI" id="CHEBI:33019"/>
        <dbReference type="ChEBI" id="CHEBI:61194"/>
        <dbReference type="ChEBI" id="CHEBI:61382"/>
        <dbReference type="EC" id="3.6.1.66"/>
    </reaction>
</comment>
<keyword evidence="5 7" id="KW-0460">Magnesium</keyword>
<comment type="cofactor">
    <cofactor evidence="7">
        <name>Mg(2+)</name>
        <dbReference type="ChEBI" id="CHEBI:18420"/>
    </cofactor>
    <text evidence="7">Binds 1 Mg(2+) ion per subunit.</text>
</comment>
<dbReference type="EC" id="3.6.1.66" evidence="7"/>
<keyword evidence="4 7" id="KW-0378">Hydrolase</keyword>
<dbReference type="PANTHER" id="PTHR11067">
    <property type="entry name" value="INOSINE TRIPHOSPHATE PYROPHOSPHATASE/HAM1 PROTEIN"/>
    <property type="match status" value="1"/>
</dbReference>
<dbReference type="InterPro" id="IPR029001">
    <property type="entry name" value="ITPase-like_fam"/>
</dbReference>
<feature type="binding site" evidence="7">
    <location>
        <begin position="152"/>
        <end position="155"/>
    </location>
    <ligand>
        <name>substrate</name>
    </ligand>
</feature>
<dbReference type="InterPro" id="IPR020922">
    <property type="entry name" value="dITP/XTP_pyrophosphatase"/>
</dbReference>
<reference evidence="9 10" key="1">
    <citation type="submission" date="2022-08" db="EMBL/GenBank/DDBJ databases">
        <title>Aerococcaceae sp. nov isolated from spoiled eye mask.</title>
        <authorList>
            <person name="Zhou G."/>
            <person name="Xie X.-B."/>
            <person name="Shi Q.-S."/>
            <person name="Wang Y.-S."/>
            <person name="Wen X."/>
            <person name="Peng H."/>
            <person name="Yang X.-J."/>
            <person name="Tao H.-B."/>
            <person name="Huang X.-M."/>
        </authorList>
    </citation>
    <scope>NUCLEOTIDE SEQUENCE [LARGE SCALE GENOMIC DNA]</scope>
    <source>
        <strain evidence="10">DM20194951</strain>
    </source>
</reference>
<gene>
    <name evidence="9" type="ORF">NRE15_01570</name>
</gene>
<dbReference type="Proteomes" id="UP001315967">
    <property type="component" value="Chromosome"/>
</dbReference>
<dbReference type="Gene3D" id="3.90.950.10">
    <property type="match status" value="1"/>
</dbReference>
<dbReference type="GO" id="GO:0036220">
    <property type="term" value="F:ITP diphosphatase activity"/>
    <property type="evidence" value="ECO:0007669"/>
    <property type="project" value="UniProtKB-EC"/>
</dbReference>
<evidence type="ECO:0000313" key="9">
    <source>
        <dbReference type="EMBL" id="UUX34366.1"/>
    </source>
</evidence>
<proteinExistence type="inferred from homology"/>
<feature type="binding site" evidence="7">
    <location>
        <position position="40"/>
    </location>
    <ligand>
        <name>Mg(2+)</name>
        <dbReference type="ChEBI" id="CHEBI:18420"/>
    </ligand>
</feature>
<feature type="binding site" evidence="7">
    <location>
        <begin position="7"/>
        <end position="12"/>
    </location>
    <ligand>
        <name>substrate</name>
    </ligand>
</feature>
<feature type="binding site" evidence="7">
    <location>
        <begin position="180"/>
        <end position="181"/>
    </location>
    <ligand>
        <name>substrate</name>
    </ligand>
</feature>
<accession>A0ABY5P704</accession>
<feature type="active site" description="Proton acceptor" evidence="7">
    <location>
        <position position="69"/>
    </location>
</feature>
<dbReference type="PANTHER" id="PTHR11067:SF9">
    <property type="entry name" value="INOSINE TRIPHOSPHATE PYROPHOSPHATASE"/>
    <property type="match status" value="1"/>
</dbReference>
<comment type="function">
    <text evidence="7">Pyrophosphatase that catalyzes the hydrolysis of nucleoside triphosphates to their monophosphate derivatives, with a high preference for the non-canonical purine nucleotides XTP (xanthosine triphosphate), dITP (deoxyinosine triphosphate) and ITP. Seems to function as a house-cleaning enzyme that removes non-canonical purine nucleotides from the nucleotide pool, thus preventing their incorporation into DNA/RNA and avoiding chromosomal lesions.</text>
</comment>
<keyword evidence="6 7" id="KW-0546">Nucleotide metabolism</keyword>
<dbReference type="EMBL" id="CP102453">
    <property type="protein sequence ID" value="UUX34366.1"/>
    <property type="molecule type" value="Genomic_DNA"/>
</dbReference>
<dbReference type="HAMAP" id="MF_01405">
    <property type="entry name" value="Non_canon_purine_NTPase"/>
    <property type="match status" value="1"/>
</dbReference>
<evidence type="ECO:0000256" key="5">
    <source>
        <dbReference type="ARBA" id="ARBA00022842"/>
    </source>
</evidence>